<organism evidence="3 5">
    <name type="scientific">Candidatus Chlorohelix allophototropha</name>
    <dbReference type="NCBI Taxonomy" id="3003348"/>
    <lineage>
        <taxon>Bacteria</taxon>
        <taxon>Bacillati</taxon>
        <taxon>Chloroflexota</taxon>
        <taxon>Chloroflexia</taxon>
        <taxon>Candidatus Chloroheliales</taxon>
        <taxon>Candidatus Chloroheliaceae</taxon>
        <taxon>Candidatus Chlorohelix</taxon>
    </lineage>
</organism>
<reference evidence="3 5" key="1">
    <citation type="submission" date="2020-06" db="EMBL/GenBank/DDBJ databases">
        <title>Anoxygenic phototrophic Chloroflexota member uses a Type I reaction center.</title>
        <authorList>
            <person name="Tsuji J.M."/>
            <person name="Shaw N.A."/>
            <person name="Nagashima S."/>
            <person name="Venkiteswaran J."/>
            <person name="Schiff S.L."/>
            <person name="Hanada S."/>
            <person name="Tank M."/>
            <person name="Neufeld J.D."/>
        </authorList>
    </citation>
    <scope>NUCLEOTIDE SEQUENCE [LARGE SCALE GENOMIC DNA]</scope>
    <source>
        <strain evidence="3">L227-S17</strain>
    </source>
</reference>
<feature type="modified residue" description="4-aspartylphosphate" evidence="1">
    <location>
        <position position="51"/>
    </location>
</feature>
<protein>
    <submittedName>
        <fullName evidence="3">Response regulator</fullName>
    </submittedName>
</protein>
<evidence type="ECO:0000313" key="3">
    <source>
        <dbReference type="EMBL" id="NWJ48420.1"/>
    </source>
</evidence>
<feature type="domain" description="Response regulatory" evidence="2">
    <location>
        <begin position="2"/>
        <end position="116"/>
    </location>
</feature>
<dbReference type="AlphaFoldDB" id="A0A8T7M8F7"/>
<dbReference type="Proteomes" id="UP001431572">
    <property type="component" value="Chromosome 2"/>
</dbReference>
<dbReference type="EMBL" id="CP128400">
    <property type="protein sequence ID" value="WJW68354.1"/>
    <property type="molecule type" value="Genomic_DNA"/>
</dbReference>
<reference evidence="4" key="2">
    <citation type="journal article" date="2024" name="Nature">
        <title>Anoxygenic phototroph of the Chloroflexota uses a type I reaction centre.</title>
        <authorList>
            <person name="Tsuji J.M."/>
            <person name="Shaw N.A."/>
            <person name="Nagashima S."/>
            <person name="Venkiteswaran J.J."/>
            <person name="Schiff S.L."/>
            <person name="Watanabe T."/>
            <person name="Fukui M."/>
            <person name="Hanada S."/>
            <person name="Tank M."/>
            <person name="Neufeld J.D."/>
        </authorList>
    </citation>
    <scope>NUCLEOTIDE SEQUENCE</scope>
    <source>
        <strain evidence="4">L227-S17</strain>
    </source>
</reference>
<dbReference type="EMBL" id="JACATZ010000003">
    <property type="protein sequence ID" value="NWJ48420.1"/>
    <property type="molecule type" value="Genomic_DNA"/>
</dbReference>
<dbReference type="SUPFAM" id="SSF52172">
    <property type="entry name" value="CheY-like"/>
    <property type="match status" value="1"/>
</dbReference>
<keyword evidence="6" id="KW-1185">Reference proteome</keyword>
<evidence type="ECO:0000259" key="2">
    <source>
        <dbReference type="PROSITE" id="PS50110"/>
    </source>
</evidence>
<proteinExistence type="predicted"/>
<dbReference type="RefSeq" id="WP_341470259.1">
    <property type="nucleotide sequence ID" value="NZ_CP128400.1"/>
</dbReference>
<dbReference type="PROSITE" id="PS50110">
    <property type="entry name" value="RESPONSE_REGULATORY"/>
    <property type="match status" value="1"/>
</dbReference>
<gene>
    <name evidence="3" type="ORF">HXX08_21395</name>
    <name evidence="4" type="ORF">OZ401_003963</name>
</gene>
<evidence type="ECO:0000313" key="6">
    <source>
        <dbReference type="Proteomes" id="UP001431572"/>
    </source>
</evidence>
<sequence>MVVLVINESDVFRKSLSRFLELRGYSVVEAATCEEGYLQSIKYKPQLVAVDNLIDSISCLNVCKTMQSIPGMETTGFVVFTDYDDEFETAASINLKATITKPNILPKMKEHFPDLK</sequence>
<dbReference type="GO" id="GO:0000160">
    <property type="term" value="P:phosphorelay signal transduction system"/>
    <property type="evidence" value="ECO:0007669"/>
    <property type="project" value="InterPro"/>
</dbReference>
<dbReference type="Gene3D" id="3.40.50.2300">
    <property type="match status" value="1"/>
</dbReference>
<name>A0A8T7M8F7_9CHLR</name>
<evidence type="ECO:0000313" key="4">
    <source>
        <dbReference type="EMBL" id="WJW68354.1"/>
    </source>
</evidence>
<keyword evidence="1" id="KW-0597">Phosphoprotein</keyword>
<accession>A0A8T7M8F7</accession>
<evidence type="ECO:0000313" key="5">
    <source>
        <dbReference type="Proteomes" id="UP000521676"/>
    </source>
</evidence>
<dbReference type="Pfam" id="PF00072">
    <property type="entry name" value="Response_reg"/>
    <property type="match status" value="1"/>
</dbReference>
<dbReference type="InterPro" id="IPR011006">
    <property type="entry name" value="CheY-like_superfamily"/>
</dbReference>
<dbReference type="InterPro" id="IPR001789">
    <property type="entry name" value="Sig_transdc_resp-reg_receiver"/>
</dbReference>
<dbReference type="Proteomes" id="UP000521676">
    <property type="component" value="Unassembled WGS sequence"/>
</dbReference>
<evidence type="ECO:0000256" key="1">
    <source>
        <dbReference type="PROSITE-ProRule" id="PRU00169"/>
    </source>
</evidence>